<protein>
    <submittedName>
        <fullName evidence="1">Uncharacterized protein</fullName>
    </submittedName>
</protein>
<evidence type="ECO:0000313" key="1">
    <source>
        <dbReference type="EMBL" id="SDZ93005.1"/>
    </source>
</evidence>
<accession>A0A1H3X0M9</accession>
<dbReference type="EMBL" id="FNQK01000004">
    <property type="protein sequence ID" value="SDZ93005.1"/>
    <property type="molecule type" value="Genomic_DNA"/>
</dbReference>
<sequence>MDRHLNIFRSFSQNQSKENIEDNISRAFVLCLQNSNVLFNDFIKDILSTEDYHYVFNNFNENADVSIDIQVNLQKVDSAAYKNIYAVALTSEVLDMIDFFENFQYSHSKDYRPETDIFIELTDILIIIEVKRHGEDCRQQLYNQVHQLLLNSVHEKEDVSVKSVNWLSVMEQVSRAHNFERYLKTRNPFLKDFLGLIRQYKSDWLPVTPFASLPISEQYNDQRILRLQAAIASNMQDYNLVDKGGRNGFKFPEPWADEVLFSFRDDGTLVASIYPGNTKTQGYSLYNSNNQNWRNTTRVEIDNTIFDVSFTSHIKFSGQGYITGLWFDKDKELTPICTQANFNRTGRILKKSWVDLEQFFDTSFQKTYNWRKESLWVKKIKESNRSRFDVSFGYEVSILIPYPFLQELDKKTEDLSVLASFISEVYQKFTQLLEWDQLEQEIIKQRAQ</sequence>
<name>A0A1H3X0M9_BIZPA</name>
<proteinExistence type="predicted"/>
<organism evidence="1 2">
    <name type="scientific">Bizionia paragorgiae</name>
    <dbReference type="NCBI Taxonomy" id="283786"/>
    <lineage>
        <taxon>Bacteria</taxon>
        <taxon>Pseudomonadati</taxon>
        <taxon>Bacteroidota</taxon>
        <taxon>Flavobacteriia</taxon>
        <taxon>Flavobacteriales</taxon>
        <taxon>Flavobacteriaceae</taxon>
        <taxon>Bizionia</taxon>
    </lineage>
</organism>
<dbReference type="AlphaFoldDB" id="A0A1H3X0M9"/>
<dbReference type="Proteomes" id="UP000198846">
    <property type="component" value="Unassembled WGS sequence"/>
</dbReference>
<evidence type="ECO:0000313" key="2">
    <source>
        <dbReference type="Proteomes" id="UP000198846"/>
    </source>
</evidence>
<dbReference type="STRING" id="283786.SAMN04487990_10497"/>
<gene>
    <name evidence="1" type="ORF">SAMN04487990_10497</name>
</gene>
<reference evidence="1 2" key="1">
    <citation type="submission" date="2016-10" db="EMBL/GenBank/DDBJ databases">
        <authorList>
            <person name="de Groot N.N."/>
        </authorList>
    </citation>
    <scope>NUCLEOTIDE SEQUENCE [LARGE SCALE GENOMIC DNA]</scope>
    <source>
        <strain evidence="1 2">DSM 23842</strain>
    </source>
</reference>
<dbReference type="OrthoDB" id="7053885at2"/>
<keyword evidence="2" id="KW-1185">Reference proteome</keyword>
<dbReference type="RefSeq" id="WP_092132696.1">
    <property type="nucleotide sequence ID" value="NZ_FNQK01000004.1"/>
</dbReference>